<dbReference type="AlphaFoldDB" id="A0ABD0M3E6"/>
<accession>A0ABD0M3E6</accession>
<dbReference type="EMBL" id="JACVVK020000009">
    <property type="protein sequence ID" value="KAK7505773.1"/>
    <property type="molecule type" value="Genomic_DNA"/>
</dbReference>
<comment type="caution">
    <text evidence="1">The sequence shown here is derived from an EMBL/GenBank/DDBJ whole genome shotgun (WGS) entry which is preliminary data.</text>
</comment>
<dbReference type="Proteomes" id="UP001519460">
    <property type="component" value="Unassembled WGS sequence"/>
</dbReference>
<name>A0ABD0M3E6_9CAEN</name>
<proteinExistence type="predicted"/>
<keyword evidence="2" id="KW-1185">Reference proteome</keyword>
<gene>
    <name evidence="1" type="ORF">BaRGS_00003044</name>
</gene>
<sequence length="124" mass="14460">MRMEGKDRSVDVKNVKSKGLPFTATVKHRTARKTTHRRIISVDRQGVLYMDAELSQSLANRDRCDGFLLHRLLVFVSQKKRQRTSSERYEMCTVTLIMLGVLTKWVIEKLQARVMVISETDRTY</sequence>
<protein>
    <submittedName>
        <fullName evidence="1">Uncharacterized protein</fullName>
    </submittedName>
</protein>
<reference evidence="1 2" key="1">
    <citation type="journal article" date="2023" name="Sci. Data">
        <title>Genome assembly of the Korean intertidal mud-creeper Batillaria attramentaria.</title>
        <authorList>
            <person name="Patra A.K."/>
            <person name="Ho P.T."/>
            <person name="Jun S."/>
            <person name="Lee S.J."/>
            <person name="Kim Y."/>
            <person name="Won Y.J."/>
        </authorList>
    </citation>
    <scope>NUCLEOTIDE SEQUENCE [LARGE SCALE GENOMIC DNA]</scope>
    <source>
        <strain evidence="1">Wonlab-2016</strain>
    </source>
</reference>
<evidence type="ECO:0000313" key="2">
    <source>
        <dbReference type="Proteomes" id="UP001519460"/>
    </source>
</evidence>
<evidence type="ECO:0000313" key="1">
    <source>
        <dbReference type="EMBL" id="KAK7505773.1"/>
    </source>
</evidence>
<organism evidence="1 2">
    <name type="scientific">Batillaria attramentaria</name>
    <dbReference type="NCBI Taxonomy" id="370345"/>
    <lineage>
        <taxon>Eukaryota</taxon>
        <taxon>Metazoa</taxon>
        <taxon>Spiralia</taxon>
        <taxon>Lophotrochozoa</taxon>
        <taxon>Mollusca</taxon>
        <taxon>Gastropoda</taxon>
        <taxon>Caenogastropoda</taxon>
        <taxon>Sorbeoconcha</taxon>
        <taxon>Cerithioidea</taxon>
        <taxon>Batillariidae</taxon>
        <taxon>Batillaria</taxon>
    </lineage>
</organism>